<name>A0A516GU45_9FLAO</name>
<dbReference type="Pfam" id="PF15418">
    <property type="entry name" value="DUF4625"/>
    <property type="match status" value="1"/>
</dbReference>
<feature type="chain" id="PRO_5022085343" evidence="1">
    <location>
        <begin position="30"/>
        <end position="324"/>
    </location>
</feature>
<accession>A0A516GU45</accession>
<dbReference type="InterPro" id="IPR027829">
    <property type="entry name" value="DUF4625"/>
</dbReference>
<proteinExistence type="predicted"/>
<dbReference type="KEGG" id="fop:FNB79_13235"/>
<dbReference type="OrthoDB" id="978436at2"/>
<protein>
    <submittedName>
        <fullName evidence="2">DUF4625 domain-containing protein</fullName>
    </submittedName>
</protein>
<keyword evidence="3" id="KW-1185">Reference proteome</keyword>
<evidence type="ECO:0000313" key="3">
    <source>
        <dbReference type="Proteomes" id="UP000319209"/>
    </source>
</evidence>
<dbReference type="RefSeq" id="WP_143381765.1">
    <property type="nucleotide sequence ID" value="NZ_CP041637.1"/>
</dbReference>
<dbReference type="AlphaFoldDB" id="A0A516GU45"/>
<keyword evidence="1" id="KW-0732">Signal</keyword>
<evidence type="ECO:0000313" key="2">
    <source>
        <dbReference type="EMBL" id="QDO94890.1"/>
    </source>
</evidence>
<dbReference type="EMBL" id="CP041637">
    <property type="protein sequence ID" value="QDO94890.1"/>
    <property type="molecule type" value="Genomic_DNA"/>
</dbReference>
<evidence type="ECO:0000256" key="1">
    <source>
        <dbReference type="SAM" id="SignalP"/>
    </source>
</evidence>
<sequence>MNTKLLHRLKFLFFSTMLLSLLCISCNQDDDVDVILETPSISEVEVGLYDNELGVVGEDFHFNAEFLAGELIDLVKINIEPRLGETYSSDWSFEMIWDKYQGLKNATMHQHFDIPAEAPKGIYDFIITVTDQNGTFLEEVRTIELIDAEDYPEVNPHLSVFGIDKIDVDGVGGFYNFYTNGDFRDEDNPFFSLNESIWSSIQIGGLKGDGIMYGLLIKKSLNHKPETVEAIDFSKVIVTEVVTHSGYEEVSTLKNSYNTNYNNHYLYGAALKIGATEDNNLPDPNPITVTNEWESGTYYYGFVYTNTSYLKSIFYYVEFDVVME</sequence>
<feature type="signal peptide" evidence="1">
    <location>
        <begin position="1"/>
        <end position="29"/>
    </location>
</feature>
<gene>
    <name evidence="2" type="ORF">FNB79_13235</name>
</gene>
<reference evidence="2 3" key="1">
    <citation type="submission" date="2019-07" db="EMBL/GenBank/DDBJ databases">
        <title>Genome sequencing for Formosa sp. PS13.</title>
        <authorList>
            <person name="Park S.-J."/>
        </authorList>
    </citation>
    <scope>NUCLEOTIDE SEQUENCE [LARGE SCALE GENOMIC DNA]</scope>
    <source>
        <strain evidence="2 3">PS13</strain>
    </source>
</reference>
<organism evidence="2 3">
    <name type="scientific">Formosa sediminum</name>
    <dbReference type="NCBI Taxonomy" id="2594004"/>
    <lineage>
        <taxon>Bacteria</taxon>
        <taxon>Pseudomonadati</taxon>
        <taxon>Bacteroidota</taxon>
        <taxon>Flavobacteriia</taxon>
        <taxon>Flavobacteriales</taxon>
        <taxon>Flavobacteriaceae</taxon>
        <taxon>Formosa</taxon>
    </lineage>
</organism>
<dbReference type="Proteomes" id="UP000319209">
    <property type="component" value="Chromosome"/>
</dbReference>